<dbReference type="NCBIfam" id="NF002096">
    <property type="entry name" value="PRK00939.1"/>
    <property type="match status" value="1"/>
</dbReference>
<sequence length="100" mass="10973">MPNVCTTCGLPKEACTCDKIGEEKIHVSSQNRSYNKVVTVIKGIEKGKHNIEEIASYLKKNLACGGTVKNDQIELQGKHKSSVKNILTNRGFSPDSIKVK</sequence>
<dbReference type="InterPro" id="IPR050318">
    <property type="entry name" value="DENR/SUI1_TIF"/>
</dbReference>
<keyword evidence="3 4" id="KW-0648">Protein biosynthesis</keyword>
<gene>
    <name evidence="6" type="ORF">AKJ51_02910</name>
</gene>
<dbReference type="Proteomes" id="UP000070263">
    <property type="component" value="Unassembled WGS sequence"/>
</dbReference>
<dbReference type="SUPFAM" id="SSF55159">
    <property type="entry name" value="eIF1-like"/>
    <property type="match status" value="1"/>
</dbReference>
<dbReference type="GO" id="GO:0006417">
    <property type="term" value="P:regulation of translation"/>
    <property type="evidence" value="ECO:0007669"/>
    <property type="project" value="UniProtKB-KW"/>
</dbReference>
<dbReference type="GO" id="GO:0003729">
    <property type="term" value="F:mRNA binding"/>
    <property type="evidence" value="ECO:0007669"/>
    <property type="project" value="TreeGrafter"/>
</dbReference>
<keyword evidence="6" id="KW-0396">Initiation factor</keyword>
<evidence type="ECO:0000256" key="2">
    <source>
        <dbReference type="ARBA" id="ARBA00022845"/>
    </source>
</evidence>
<feature type="domain" description="SUI1" evidence="5">
    <location>
        <begin position="25"/>
        <end position="91"/>
    </location>
</feature>
<dbReference type="InterPro" id="IPR036877">
    <property type="entry name" value="SUI1_dom_sf"/>
</dbReference>
<dbReference type="EMBL" id="LHYE01000031">
    <property type="protein sequence ID" value="KXB06761.1"/>
    <property type="molecule type" value="Genomic_DNA"/>
</dbReference>
<dbReference type="CDD" id="cd11567">
    <property type="entry name" value="YciH_like"/>
    <property type="match status" value="1"/>
</dbReference>
<organism evidence="6 7">
    <name type="scientific">candidate division MSBL1 archaeon SCGC-AAA382A20</name>
    <dbReference type="NCBI Taxonomy" id="1698280"/>
    <lineage>
        <taxon>Archaea</taxon>
        <taxon>Methanobacteriati</taxon>
        <taxon>Methanobacteriota</taxon>
        <taxon>candidate division MSBL1</taxon>
    </lineage>
</organism>
<evidence type="ECO:0000313" key="6">
    <source>
        <dbReference type="EMBL" id="KXB06761.1"/>
    </source>
</evidence>
<dbReference type="Gene3D" id="3.30.780.10">
    <property type="entry name" value="SUI1-like domain"/>
    <property type="match status" value="1"/>
</dbReference>
<proteinExistence type="inferred from homology"/>
<comment type="caution">
    <text evidence="6">The sequence shown here is derived from an EMBL/GenBank/DDBJ whole genome shotgun (WGS) entry which is preliminary data.</text>
</comment>
<dbReference type="PIRSF" id="PIRSF037511">
    <property type="entry name" value="Transl_init_SUI1_pro"/>
    <property type="match status" value="1"/>
</dbReference>
<evidence type="ECO:0000313" key="7">
    <source>
        <dbReference type="Proteomes" id="UP000070263"/>
    </source>
</evidence>
<keyword evidence="7" id="KW-1185">Reference proteome</keyword>
<reference evidence="6 7" key="1">
    <citation type="journal article" date="2016" name="Sci. Rep.">
        <title>Metabolic traits of an uncultured archaeal lineage -MSBL1- from brine pools of the Red Sea.</title>
        <authorList>
            <person name="Mwirichia R."/>
            <person name="Alam I."/>
            <person name="Rashid M."/>
            <person name="Vinu M."/>
            <person name="Ba-Alawi W."/>
            <person name="Anthony Kamau A."/>
            <person name="Kamanda Ngugi D."/>
            <person name="Goker M."/>
            <person name="Klenk H.P."/>
            <person name="Bajic V."/>
            <person name="Stingl U."/>
        </authorList>
    </citation>
    <scope>NUCLEOTIDE SEQUENCE [LARGE SCALE GENOMIC DNA]</scope>
    <source>
        <strain evidence="6">SCGC-AAA382A20</strain>
    </source>
</reference>
<dbReference type="AlphaFoldDB" id="A0A133VK01"/>
<dbReference type="PROSITE" id="PS50296">
    <property type="entry name" value="SUI1"/>
    <property type="match status" value="1"/>
</dbReference>
<dbReference type="Pfam" id="PF01253">
    <property type="entry name" value="SUI1"/>
    <property type="match status" value="1"/>
</dbReference>
<dbReference type="PANTHER" id="PTHR12789:SF0">
    <property type="entry name" value="DENSITY-REGULATED PROTEIN"/>
    <property type="match status" value="1"/>
</dbReference>
<dbReference type="InterPro" id="IPR001950">
    <property type="entry name" value="SUI1"/>
</dbReference>
<dbReference type="GO" id="GO:0003743">
    <property type="term" value="F:translation initiation factor activity"/>
    <property type="evidence" value="ECO:0007669"/>
    <property type="project" value="UniProtKB-UniRule"/>
</dbReference>
<evidence type="ECO:0000259" key="5">
    <source>
        <dbReference type="PROSITE" id="PS50296"/>
    </source>
</evidence>
<keyword evidence="2 4" id="KW-0810">Translation regulation</keyword>
<evidence type="ECO:0000256" key="3">
    <source>
        <dbReference type="ARBA" id="ARBA00022917"/>
    </source>
</evidence>
<name>A0A133VK01_9EURY</name>
<dbReference type="GO" id="GO:0001731">
    <property type="term" value="P:formation of translation preinitiation complex"/>
    <property type="evidence" value="ECO:0007669"/>
    <property type="project" value="UniProtKB-UniRule"/>
</dbReference>
<dbReference type="GO" id="GO:0002188">
    <property type="term" value="P:translation reinitiation"/>
    <property type="evidence" value="ECO:0007669"/>
    <property type="project" value="UniProtKB-UniRule"/>
</dbReference>
<evidence type="ECO:0000256" key="1">
    <source>
        <dbReference type="ARBA" id="ARBA00005422"/>
    </source>
</evidence>
<evidence type="ECO:0000256" key="4">
    <source>
        <dbReference type="PIRNR" id="PIRNR037511"/>
    </source>
</evidence>
<dbReference type="PANTHER" id="PTHR12789">
    <property type="entry name" value="DENSITY-REGULATED PROTEIN HOMOLOG"/>
    <property type="match status" value="1"/>
</dbReference>
<accession>A0A133VK01</accession>
<dbReference type="InterPro" id="IPR005872">
    <property type="entry name" value="SUI1_arc_bac"/>
</dbReference>
<comment type="similarity">
    <text evidence="1 4">Belongs to the SUI1 family.</text>
</comment>
<protein>
    <recommendedName>
        <fullName evidence="4">Protein translation factor SUI1 homolog</fullName>
    </recommendedName>
</protein>